<feature type="chain" id="PRO_5029727901" evidence="1">
    <location>
        <begin position="23"/>
        <end position="190"/>
    </location>
</feature>
<reference evidence="3" key="1">
    <citation type="submission" date="2015-02" db="EMBL/GenBank/DDBJ databases">
        <title>Genome sequencing for Strongylocentrotus purpuratus.</title>
        <authorList>
            <person name="Murali S."/>
            <person name="Liu Y."/>
            <person name="Vee V."/>
            <person name="English A."/>
            <person name="Wang M."/>
            <person name="Skinner E."/>
            <person name="Han Y."/>
            <person name="Muzny D.M."/>
            <person name="Worley K.C."/>
            <person name="Gibbs R.A."/>
        </authorList>
    </citation>
    <scope>NUCLEOTIDE SEQUENCE</scope>
</reference>
<accession>A0A7M7RHY2</accession>
<proteinExistence type="predicted"/>
<organism evidence="2 3">
    <name type="scientific">Strongylocentrotus purpuratus</name>
    <name type="common">Purple sea urchin</name>
    <dbReference type="NCBI Taxonomy" id="7668"/>
    <lineage>
        <taxon>Eukaryota</taxon>
        <taxon>Metazoa</taxon>
        <taxon>Echinodermata</taxon>
        <taxon>Eleutherozoa</taxon>
        <taxon>Echinozoa</taxon>
        <taxon>Echinoidea</taxon>
        <taxon>Euechinoidea</taxon>
        <taxon>Echinacea</taxon>
        <taxon>Camarodonta</taxon>
        <taxon>Echinidea</taxon>
        <taxon>Strongylocentrotidae</taxon>
        <taxon>Strongylocentrotus</taxon>
    </lineage>
</organism>
<keyword evidence="3" id="KW-1185">Reference proteome</keyword>
<dbReference type="AlphaFoldDB" id="A0A7M7RHY2"/>
<dbReference type="OrthoDB" id="10063453at2759"/>
<reference evidence="2" key="2">
    <citation type="submission" date="2021-01" db="UniProtKB">
        <authorList>
            <consortium name="EnsemblMetazoa"/>
        </authorList>
    </citation>
    <scope>IDENTIFICATION</scope>
</reference>
<dbReference type="InParanoid" id="A0A7M7RHY2"/>
<feature type="signal peptide" evidence="1">
    <location>
        <begin position="1"/>
        <end position="22"/>
    </location>
</feature>
<evidence type="ECO:0000313" key="3">
    <source>
        <dbReference type="Proteomes" id="UP000007110"/>
    </source>
</evidence>
<protein>
    <submittedName>
        <fullName evidence="2">Uncharacterized protein</fullName>
    </submittedName>
</protein>
<dbReference type="Proteomes" id="UP000007110">
    <property type="component" value="Unassembled WGS sequence"/>
</dbReference>
<name>A0A7M7RHY2_STRPU</name>
<evidence type="ECO:0000256" key="1">
    <source>
        <dbReference type="SAM" id="SignalP"/>
    </source>
</evidence>
<dbReference type="EnsemblMetazoa" id="XM_794705">
    <property type="protein sequence ID" value="XP_799798"/>
    <property type="gene ID" value="LOC575348"/>
</dbReference>
<dbReference type="RefSeq" id="XP_799798.1">
    <property type="nucleotide sequence ID" value="XM_794705.5"/>
</dbReference>
<dbReference type="GeneID" id="575348"/>
<dbReference type="KEGG" id="spu:575348"/>
<evidence type="ECO:0000313" key="2">
    <source>
        <dbReference type="EnsemblMetazoa" id="XP_799798"/>
    </source>
</evidence>
<keyword evidence="1" id="KW-0732">Signal</keyword>
<sequence length="190" mass="22132">MNIFQIQLLLLEVFVFISLSIAIAPERAWPLNLVPGLPTSADLPSPADQQQDVLETLEAIERETFLQITEHELTRDNRQYTPHKCCKIGKKVADKGLYCTIDLMQVEKKNNQVYRRKMKFQDAVPHASDVTYKTLMMKVEKCYPNKASRSMFSKCCEWQLQINTDIDNCKYLESREARKECKQRVRAREA</sequence>
<dbReference type="OMA" id="KCCKIGK"/>